<dbReference type="EMBL" id="CM042051">
    <property type="protein sequence ID" value="KAI3728515.1"/>
    <property type="molecule type" value="Genomic_DNA"/>
</dbReference>
<dbReference type="Proteomes" id="UP001055879">
    <property type="component" value="Linkage Group LG05"/>
</dbReference>
<gene>
    <name evidence="1" type="ORF">L6452_17152</name>
</gene>
<proteinExistence type="predicted"/>
<comment type="caution">
    <text evidence="1">The sequence shown here is derived from an EMBL/GenBank/DDBJ whole genome shotgun (WGS) entry which is preliminary data.</text>
</comment>
<protein>
    <submittedName>
        <fullName evidence="1">Uncharacterized protein</fullName>
    </submittedName>
</protein>
<reference evidence="2" key="1">
    <citation type="journal article" date="2022" name="Mol. Ecol. Resour.">
        <title>The genomes of chicory, endive, great burdock and yacon provide insights into Asteraceae palaeo-polyploidization history and plant inulin production.</title>
        <authorList>
            <person name="Fan W."/>
            <person name="Wang S."/>
            <person name="Wang H."/>
            <person name="Wang A."/>
            <person name="Jiang F."/>
            <person name="Liu H."/>
            <person name="Zhao H."/>
            <person name="Xu D."/>
            <person name="Zhang Y."/>
        </authorList>
    </citation>
    <scope>NUCLEOTIDE SEQUENCE [LARGE SCALE GENOMIC DNA]</scope>
    <source>
        <strain evidence="2">cv. Niubang</strain>
    </source>
</reference>
<organism evidence="1 2">
    <name type="scientific">Arctium lappa</name>
    <name type="common">Greater burdock</name>
    <name type="synonym">Lappa major</name>
    <dbReference type="NCBI Taxonomy" id="4217"/>
    <lineage>
        <taxon>Eukaryota</taxon>
        <taxon>Viridiplantae</taxon>
        <taxon>Streptophyta</taxon>
        <taxon>Embryophyta</taxon>
        <taxon>Tracheophyta</taxon>
        <taxon>Spermatophyta</taxon>
        <taxon>Magnoliopsida</taxon>
        <taxon>eudicotyledons</taxon>
        <taxon>Gunneridae</taxon>
        <taxon>Pentapetalae</taxon>
        <taxon>asterids</taxon>
        <taxon>campanulids</taxon>
        <taxon>Asterales</taxon>
        <taxon>Asteraceae</taxon>
        <taxon>Carduoideae</taxon>
        <taxon>Cardueae</taxon>
        <taxon>Arctiinae</taxon>
        <taxon>Arctium</taxon>
    </lineage>
</organism>
<sequence length="385" mass="42926">MAGLMFVDDHNELAMLQKPKQAEGFHQIVDFLKSSHIAYALTVNPTIYVEHLRQFWTNVSIQNDEGTQVIHSRVCDKPITITEDCIHTHLRLDDASGITSLSKEDLYQSISRMGYEGPTEPTSPLMEHFPSENIERETTGVSPNPKKVLYKEKDEHVGRKAHTTVSAQGVEQDSVNISKTFPTATLDEQSSKGPRCQETKGVEGASARQKASTKRSKDPSKVVNTPKEGEDRYNYDELMDTLGTISLEVHNQNLEIQEMKKVITSQQMKITKLKKMVLRLVQKKKKKQYVLKRRGDVNDAFKKGESQVEGEKQSPVGMESHCEGELNSEAEKKQATEKAKEVETSSAAVTTPEVVTTAVETEKVAAETGMSAEEIEIADSCEGKD</sequence>
<reference evidence="1 2" key="2">
    <citation type="journal article" date="2022" name="Mol. Ecol. Resour.">
        <title>The genomes of chicory, endive, great burdock and yacon provide insights into Asteraceae paleo-polyploidization history and plant inulin production.</title>
        <authorList>
            <person name="Fan W."/>
            <person name="Wang S."/>
            <person name="Wang H."/>
            <person name="Wang A."/>
            <person name="Jiang F."/>
            <person name="Liu H."/>
            <person name="Zhao H."/>
            <person name="Xu D."/>
            <person name="Zhang Y."/>
        </authorList>
    </citation>
    <scope>NUCLEOTIDE SEQUENCE [LARGE SCALE GENOMIC DNA]</scope>
    <source>
        <strain evidence="2">cv. Niubang</strain>
    </source>
</reference>
<name>A0ACB9C2Q8_ARCLA</name>
<evidence type="ECO:0000313" key="2">
    <source>
        <dbReference type="Proteomes" id="UP001055879"/>
    </source>
</evidence>
<keyword evidence="2" id="KW-1185">Reference proteome</keyword>
<evidence type="ECO:0000313" key="1">
    <source>
        <dbReference type="EMBL" id="KAI3728515.1"/>
    </source>
</evidence>
<accession>A0ACB9C2Q8</accession>